<evidence type="ECO:0000256" key="4">
    <source>
        <dbReference type="ARBA" id="ARBA00022722"/>
    </source>
</evidence>
<gene>
    <name evidence="9" type="ORF">RJ640_019728</name>
</gene>
<evidence type="ECO:0000259" key="8">
    <source>
        <dbReference type="Pfam" id="PF13359"/>
    </source>
</evidence>
<comment type="cofactor">
    <cofactor evidence="1">
        <name>a divalent metal cation</name>
        <dbReference type="ChEBI" id="CHEBI:60240"/>
    </cofactor>
</comment>
<protein>
    <recommendedName>
        <fullName evidence="8">DDE Tnp4 domain-containing protein</fullName>
    </recommendedName>
</protein>
<dbReference type="Proteomes" id="UP001187471">
    <property type="component" value="Unassembled WGS sequence"/>
</dbReference>
<comment type="caution">
    <text evidence="9">The sequence shown here is derived from an EMBL/GenBank/DDBJ whole genome shotgun (WGS) entry which is preliminary data.</text>
</comment>
<dbReference type="PANTHER" id="PTHR22930:SF85">
    <property type="entry name" value="GH03217P-RELATED"/>
    <property type="match status" value="1"/>
</dbReference>
<dbReference type="GO" id="GO:0004518">
    <property type="term" value="F:nuclease activity"/>
    <property type="evidence" value="ECO:0007669"/>
    <property type="project" value="UniProtKB-KW"/>
</dbReference>
<organism evidence="9 10">
    <name type="scientific">Escallonia rubra</name>
    <dbReference type="NCBI Taxonomy" id="112253"/>
    <lineage>
        <taxon>Eukaryota</taxon>
        <taxon>Viridiplantae</taxon>
        <taxon>Streptophyta</taxon>
        <taxon>Embryophyta</taxon>
        <taxon>Tracheophyta</taxon>
        <taxon>Spermatophyta</taxon>
        <taxon>Magnoliopsida</taxon>
        <taxon>eudicotyledons</taxon>
        <taxon>Gunneridae</taxon>
        <taxon>Pentapetalae</taxon>
        <taxon>asterids</taxon>
        <taxon>campanulids</taxon>
        <taxon>Escalloniales</taxon>
        <taxon>Escalloniaceae</taxon>
        <taxon>Escallonia</taxon>
    </lineage>
</organism>
<dbReference type="InterPro" id="IPR045249">
    <property type="entry name" value="HARBI1-like"/>
</dbReference>
<evidence type="ECO:0000313" key="10">
    <source>
        <dbReference type="Proteomes" id="UP001187471"/>
    </source>
</evidence>
<dbReference type="PANTHER" id="PTHR22930">
    <property type="match status" value="1"/>
</dbReference>
<comment type="similarity">
    <text evidence="3">Belongs to the HARBI1 family.</text>
</comment>
<evidence type="ECO:0000256" key="6">
    <source>
        <dbReference type="ARBA" id="ARBA00022801"/>
    </source>
</evidence>
<evidence type="ECO:0000256" key="5">
    <source>
        <dbReference type="ARBA" id="ARBA00022723"/>
    </source>
</evidence>
<dbReference type="GO" id="GO:0046872">
    <property type="term" value="F:metal ion binding"/>
    <property type="evidence" value="ECO:0007669"/>
    <property type="project" value="UniProtKB-KW"/>
</dbReference>
<dbReference type="GO" id="GO:0003682">
    <property type="term" value="F:chromatin binding"/>
    <property type="evidence" value="ECO:0007669"/>
    <property type="project" value="TreeGrafter"/>
</dbReference>
<evidence type="ECO:0000313" key="9">
    <source>
        <dbReference type="EMBL" id="KAK2973728.1"/>
    </source>
</evidence>
<dbReference type="EMBL" id="JAVXUO010002378">
    <property type="protein sequence ID" value="KAK2973728.1"/>
    <property type="molecule type" value="Genomic_DNA"/>
</dbReference>
<comment type="subcellular location">
    <subcellularLocation>
        <location evidence="2">Nucleus</location>
    </subcellularLocation>
</comment>
<evidence type="ECO:0000256" key="2">
    <source>
        <dbReference type="ARBA" id="ARBA00004123"/>
    </source>
</evidence>
<name>A0AA88QPC9_9ASTE</name>
<feature type="domain" description="DDE Tnp4" evidence="8">
    <location>
        <begin position="18"/>
        <end position="149"/>
    </location>
</feature>
<keyword evidence="10" id="KW-1185">Reference proteome</keyword>
<dbReference type="GO" id="GO:0016787">
    <property type="term" value="F:hydrolase activity"/>
    <property type="evidence" value="ECO:0007669"/>
    <property type="project" value="UniProtKB-KW"/>
</dbReference>
<dbReference type="GO" id="GO:0035102">
    <property type="term" value="C:PRC1 complex"/>
    <property type="evidence" value="ECO:0007669"/>
    <property type="project" value="TreeGrafter"/>
</dbReference>
<keyword evidence="7" id="KW-0539">Nucleus</keyword>
<reference evidence="9" key="1">
    <citation type="submission" date="2022-12" db="EMBL/GenBank/DDBJ databases">
        <title>Draft genome assemblies for two species of Escallonia (Escalloniales).</title>
        <authorList>
            <person name="Chanderbali A."/>
            <person name="Dervinis C."/>
            <person name="Anghel I."/>
            <person name="Soltis D."/>
            <person name="Soltis P."/>
            <person name="Zapata F."/>
        </authorList>
    </citation>
    <scope>NUCLEOTIDE SEQUENCE</scope>
    <source>
        <strain evidence="9">UCBG92.1500</strain>
        <tissue evidence="9">Leaf</tissue>
    </source>
</reference>
<dbReference type="AlphaFoldDB" id="A0AA88QPC9"/>
<dbReference type="GO" id="GO:0035098">
    <property type="term" value="C:ESC/E(Z) complex"/>
    <property type="evidence" value="ECO:0007669"/>
    <property type="project" value="TreeGrafter"/>
</dbReference>
<evidence type="ECO:0000256" key="3">
    <source>
        <dbReference type="ARBA" id="ARBA00006958"/>
    </source>
</evidence>
<evidence type="ECO:0000256" key="7">
    <source>
        <dbReference type="ARBA" id="ARBA00023242"/>
    </source>
</evidence>
<proteinExistence type="inferred from homology"/>
<dbReference type="InterPro" id="IPR027806">
    <property type="entry name" value="HARBI1_dom"/>
</dbReference>
<sequence length="205" mass="23025">MIGSTKKRITACFCREIIDQLRFLDIVTGLPGSMTVSRLLKCSGFYRLCEGGERLNGNAKMLFEGTEFREYIVRGVGYPLLPWLITPFGRDGMSAAISDFNAMLEASRFLAVKAFLQLKGSWRILNKVMWRTDKRTLPSIIFVCCLLHNIIIDCGDMLQPDVPLSVSHDLGCVEQCCKQIDPLGRTMRENLAELLQHTTQKAASS</sequence>
<accession>A0AA88QPC9</accession>
<evidence type="ECO:0000256" key="1">
    <source>
        <dbReference type="ARBA" id="ARBA00001968"/>
    </source>
</evidence>
<keyword evidence="5" id="KW-0479">Metal-binding</keyword>
<dbReference type="Pfam" id="PF13359">
    <property type="entry name" value="DDE_Tnp_4"/>
    <property type="match status" value="1"/>
</dbReference>
<keyword evidence="6" id="KW-0378">Hydrolase</keyword>
<keyword evidence="4" id="KW-0540">Nuclease</keyword>